<dbReference type="Gene3D" id="2.120.10.80">
    <property type="entry name" value="Kelch-type beta propeller"/>
    <property type="match status" value="2"/>
</dbReference>
<dbReference type="Proteomes" id="UP000494040">
    <property type="component" value="Unassembled WGS sequence"/>
</dbReference>
<evidence type="ECO:0000256" key="3">
    <source>
        <dbReference type="SAM" id="MobiDB-lite"/>
    </source>
</evidence>
<dbReference type="Pfam" id="PF01344">
    <property type="entry name" value="Kelch_1"/>
    <property type="match status" value="1"/>
</dbReference>
<dbReference type="OrthoDB" id="432528at2759"/>
<dbReference type="SUPFAM" id="SSF117281">
    <property type="entry name" value="Kelch motif"/>
    <property type="match status" value="1"/>
</dbReference>
<evidence type="ECO:0000256" key="2">
    <source>
        <dbReference type="ARBA" id="ARBA00022737"/>
    </source>
</evidence>
<dbReference type="KEGG" id="clec:106662584"/>
<keyword evidence="1" id="KW-0880">Kelch repeat</keyword>
<dbReference type="PANTHER" id="PTHR46376:SF1">
    <property type="entry name" value="LEUCINE-ZIPPER-LIKE TRANSCRIPTIONAL REGULATOR 1"/>
    <property type="match status" value="1"/>
</dbReference>
<dbReference type="InterPro" id="IPR051568">
    <property type="entry name" value="LZTR1/Attractin"/>
</dbReference>
<name>A0A8I6TBZ4_CIMLE</name>
<accession>A0A8I6TBZ4</accession>
<keyword evidence="5" id="KW-1185">Reference proteome</keyword>
<feature type="region of interest" description="Disordered" evidence="3">
    <location>
        <begin position="452"/>
        <end position="474"/>
    </location>
</feature>
<evidence type="ECO:0000256" key="1">
    <source>
        <dbReference type="ARBA" id="ARBA00022441"/>
    </source>
</evidence>
<keyword evidence="2" id="KW-0677">Repeat</keyword>
<dbReference type="GO" id="GO:0005794">
    <property type="term" value="C:Golgi apparatus"/>
    <property type="evidence" value="ECO:0007669"/>
    <property type="project" value="TreeGrafter"/>
</dbReference>
<reference evidence="4" key="1">
    <citation type="submission" date="2022-01" db="UniProtKB">
        <authorList>
            <consortium name="EnsemblMetazoa"/>
        </authorList>
    </citation>
    <scope>IDENTIFICATION</scope>
</reference>
<sequence length="629" mass="70431">MWTPVTPKNDGNGKIPCSRSKHSVTLYGNHLYLIAGRNGNIPLKDLWRYSLSDGIWEQLDPSGDKPPNLQEHTAVAYKDSIYVFGGEVGFSACNEAPLWVYNVKNNNWRKVRGGKGATVPKGRRGHSALVHRSTMVIYGGYRDLKGSCNELWVFHFETESWHLLSNGRVSPPARHKHSMVIHDSSIWIFGGMTDLQERSDLWRFDTVRKLWLQVKCKVQPGSLHSHATCKLLSSMLIFGGERAGQANNELWRFHFATETWEKLTLEGLIPQPRSESVALTVPELLLQGNNCISKCSPKRVRSGSSIERQVKTRSSLNHRPNTTPTASNLSILKEISKLSQINLTRLGQSGKCNYSVLSSTESISETSLVGEMVKSQSHHIIAKSLISPTTSVQPTLPRDPISVPNFSSLASCTLTPVEVTKLVYLDDEEAPSSTAKQDFFSIHQQLQPKTRKGFPKSASVRFGNPLTTPEENCDETSDYASIETMNRISSSCNFEKTKKENKEGPYSFSNPNYMGPDIKEILSDNEYVKTLNSPPDSVLEDAQGRSNSRQEMIELKPIPPKSLPLALNSYNSQMNISTDRRVRASSATRTERETTKFCVFIIGGKERGQVTVFKRPISIWKLQLNPTVY</sequence>
<dbReference type="EnsemblMetazoa" id="XM_014386779.2">
    <property type="protein sequence ID" value="XP_014242265.1"/>
    <property type="gene ID" value="LOC106662584"/>
</dbReference>
<dbReference type="InterPro" id="IPR015915">
    <property type="entry name" value="Kelch-typ_b-propeller"/>
</dbReference>
<evidence type="ECO:0000313" key="4">
    <source>
        <dbReference type="EnsemblMetazoa" id="XP_014242265.1"/>
    </source>
</evidence>
<proteinExistence type="predicted"/>
<protein>
    <submittedName>
        <fullName evidence="4">Uncharacterized protein</fullName>
    </submittedName>
</protein>
<dbReference type="PANTHER" id="PTHR46376">
    <property type="entry name" value="LEUCINE-ZIPPER-LIKE TRANSCRIPTIONAL REGULATOR 1"/>
    <property type="match status" value="1"/>
</dbReference>
<dbReference type="InterPro" id="IPR006652">
    <property type="entry name" value="Kelch_1"/>
</dbReference>
<feature type="region of interest" description="Disordered" evidence="3">
    <location>
        <begin position="303"/>
        <end position="326"/>
    </location>
</feature>
<evidence type="ECO:0000313" key="5">
    <source>
        <dbReference type="Proteomes" id="UP000494040"/>
    </source>
</evidence>
<dbReference type="GeneID" id="106662584"/>
<dbReference type="RefSeq" id="XP_014242265.1">
    <property type="nucleotide sequence ID" value="XM_014386779.2"/>
</dbReference>
<dbReference type="AlphaFoldDB" id="A0A8I6TBZ4"/>
<dbReference type="Pfam" id="PF24681">
    <property type="entry name" value="Kelch_KLHDC2_KLHL20_DRC7"/>
    <property type="match status" value="1"/>
</dbReference>
<organism evidence="4 5">
    <name type="scientific">Cimex lectularius</name>
    <name type="common">Bed bug</name>
    <name type="synonym">Acanthia lectularia</name>
    <dbReference type="NCBI Taxonomy" id="79782"/>
    <lineage>
        <taxon>Eukaryota</taxon>
        <taxon>Metazoa</taxon>
        <taxon>Ecdysozoa</taxon>
        <taxon>Arthropoda</taxon>
        <taxon>Hexapoda</taxon>
        <taxon>Insecta</taxon>
        <taxon>Pterygota</taxon>
        <taxon>Neoptera</taxon>
        <taxon>Paraneoptera</taxon>
        <taxon>Hemiptera</taxon>
        <taxon>Heteroptera</taxon>
        <taxon>Panheteroptera</taxon>
        <taxon>Cimicomorpha</taxon>
        <taxon>Cimicidae</taxon>
        <taxon>Cimex</taxon>
    </lineage>
</organism>
<dbReference type="OMA" id="FGFCNPN"/>